<dbReference type="RefSeq" id="WP_005227430.1">
    <property type="nucleotide sequence ID" value="NC_020995.1"/>
</dbReference>
<dbReference type="GeneID" id="15141089"/>
<feature type="transmembrane region" description="Helical" evidence="1">
    <location>
        <begin position="97"/>
        <end position="118"/>
    </location>
</feature>
<evidence type="ECO:0000313" key="2">
    <source>
        <dbReference type="EMBL" id="EEV39379.1"/>
    </source>
</evidence>
<name>C9AA68_ENTCA</name>
<proteinExistence type="predicted"/>
<keyword evidence="1" id="KW-1133">Transmembrane helix</keyword>
<reference evidence="2 3" key="2">
    <citation type="submission" date="2013-03" db="EMBL/GenBank/DDBJ databases">
        <title>The Genome Sequence of Enterococcus casseliflavus EC20 (899205).</title>
        <authorList>
            <consortium name="The Broad Institute Genomics Platform"/>
            <consortium name="The Broad Institute Genome Sequencing Center for Infectious Disease"/>
            <person name="Russ C."/>
            <person name="Feldgarden M."/>
            <person name="Gilmore M."/>
            <person name="Manson J."/>
            <person name="Palmer K."/>
            <person name="Carniol K."/>
            <person name="Walker B."/>
            <person name="Young S.K."/>
            <person name="Zeng Q."/>
            <person name="Gargeya S."/>
            <person name="Fitzgerald M."/>
            <person name="Haas B."/>
            <person name="Abouelleil A."/>
            <person name="Allen A.W."/>
            <person name="Alvarado L."/>
            <person name="Arachchi H.M."/>
            <person name="Berlin A.M."/>
            <person name="Chapman S.B."/>
            <person name="Gainer-Dewar J."/>
            <person name="Goldberg J."/>
            <person name="Griggs A."/>
            <person name="Gujja S."/>
            <person name="Hansen M."/>
            <person name="Howarth C."/>
            <person name="Imamovic A."/>
            <person name="Ireland A."/>
            <person name="Larimer J."/>
            <person name="McCowan C."/>
            <person name="Murphy C."/>
            <person name="Pearson M."/>
            <person name="Poon T.W."/>
            <person name="Priest M."/>
            <person name="Roberts A."/>
            <person name="Saif S."/>
            <person name="Shea T."/>
            <person name="Sisk P."/>
            <person name="Sykes S."/>
            <person name="Wortman J."/>
            <person name="Nusbaum C."/>
            <person name="Birren B."/>
        </authorList>
    </citation>
    <scope>NUCLEOTIDE SEQUENCE [LARGE SCALE GENOMIC DNA]</scope>
    <source>
        <strain evidence="2 3">EC20</strain>
    </source>
</reference>
<organism evidence="2 3">
    <name type="scientific">Enterococcus casseliflavus EC20</name>
    <dbReference type="NCBI Taxonomy" id="565655"/>
    <lineage>
        <taxon>Bacteria</taxon>
        <taxon>Bacillati</taxon>
        <taxon>Bacillota</taxon>
        <taxon>Bacilli</taxon>
        <taxon>Lactobacillales</taxon>
        <taxon>Enterococcaceae</taxon>
        <taxon>Enterococcus</taxon>
    </lineage>
</organism>
<evidence type="ECO:0000256" key="1">
    <source>
        <dbReference type="SAM" id="Phobius"/>
    </source>
</evidence>
<gene>
    <name evidence="2" type="ORF">ECBG_01648</name>
</gene>
<feature type="transmembrane region" description="Helical" evidence="1">
    <location>
        <begin position="23"/>
        <end position="46"/>
    </location>
</feature>
<dbReference type="HOGENOM" id="CLU_1370315_0_0_9"/>
<accession>C9AA68</accession>
<sequence>MLQTSSRVVLFIEKCYQCISNSFFFWGMVIRHLIVYGWSSAMRRTLLRRNMQTDQQVAESSKRGHPFDSILSTMLTSGLSLFWLSQFSNTESRMSGLIKVVGTTLSILSYLIMVYYLLESEKKGPGVAALYQGIKNIVIRPFFTFFLVSLFILASLLWVINPILFFSAAPGIVVEFIYQGKQKIFFSPEKEKI</sequence>
<dbReference type="KEGG" id="ecas:ECBG_01648"/>
<dbReference type="AlphaFoldDB" id="C9AA68"/>
<dbReference type="Proteomes" id="UP000012675">
    <property type="component" value="Chromosome"/>
</dbReference>
<reference evidence="2 3" key="1">
    <citation type="submission" date="2009-02" db="EMBL/GenBank/DDBJ databases">
        <authorList>
            <consortium name="The Broad Institute Genome Sequencing Platform"/>
            <person name="Feldgarden M."/>
            <person name="Young S.K."/>
            <person name="Kodira C.D."/>
            <person name="Zeng Q."/>
            <person name="Koehrsen M."/>
            <person name="Alvarado L."/>
            <person name="Berlin A."/>
            <person name="Borenstein D."/>
            <person name="Chen Z."/>
            <person name="Engels R."/>
            <person name="Freedman E."/>
            <person name="Gellesch M."/>
            <person name="Goldberg J."/>
            <person name="Griggs A."/>
            <person name="Gujja S."/>
            <person name="Heiman D."/>
            <person name="Hepburn T."/>
            <person name="Howarth C."/>
            <person name="Jen D."/>
            <person name="Larson L."/>
            <person name="Lewis B."/>
            <person name="Mehta T."/>
            <person name="Park D."/>
            <person name="Pearson M."/>
            <person name="Roberts A."/>
            <person name="Saif S."/>
            <person name="Shea T."/>
            <person name="Shenoy N."/>
            <person name="Sisk P."/>
            <person name="Stolte C."/>
            <person name="Sykes S."/>
            <person name="Walk T."/>
            <person name="White J."/>
            <person name="Yandava C."/>
            <person name="Gilmore M."/>
            <person name="Manson J."/>
            <person name="Palmer K."/>
            <person name="Carniol K."/>
            <person name="Lander E."/>
            <person name="Nusbaum C."/>
            <person name="Galagan J."/>
            <person name="Birren B."/>
        </authorList>
    </citation>
    <scope>NUCLEOTIDE SEQUENCE [LARGE SCALE GENOMIC DNA]</scope>
    <source>
        <strain evidence="2 3">EC20</strain>
    </source>
</reference>
<dbReference type="EMBL" id="CP004856">
    <property type="protein sequence ID" value="EEV39379.1"/>
    <property type="molecule type" value="Genomic_DNA"/>
</dbReference>
<evidence type="ECO:0000313" key="3">
    <source>
        <dbReference type="Proteomes" id="UP000012675"/>
    </source>
</evidence>
<feature type="transmembrane region" description="Helical" evidence="1">
    <location>
        <begin position="138"/>
        <end position="160"/>
    </location>
</feature>
<keyword evidence="1" id="KW-0812">Transmembrane</keyword>
<keyword evidence="3" id="KW-1185">Reference proteome</keyword>
<keyword evidence="1" id="KW-0472">Membrane</keyword>
<protein>
    <submittedName>
        <fullName evidence="2">Uncharacterized protein</fullName>
    </submittedName>
</protein>
<dbReference type="eggNOG" id="ENOG5032GG2">
    <property type="taxonomic scope" value="Bacteria"/>
</dbReference>